<dbReference type="Proteomes" id="UP000822688">
    <property type="component" value="Chromosome 5"/>
</dbReference>
<evidence type="ECO:0000313" key="2">
    <source>
        <dbReference type="EMBL" id="KAG0578063.1"/>
    </source>
</evidence>
<comment type="caution">
    <text evidence="2">The sequence shown here is derived from an EMBL/GenBank/DDBJ whole genome shotgun (WGS) entry which is preliminary data.</text>
</comment>
<feature type="compositionally biased region" description="Polar residues" evidence="1">
    <location>
        <begin position="80"/>
        <end position="93"/>
    </location>
</feature>
<accession>A0A8T0I6M4</accession>
<feature type="compositionally biased region" description="Basic and acidic residues" evidence="1">
    <location>
        <begin position="96"/>
        <end position="107"/>
    </location>
</feature>
<protein>
    <submittedName>
        <fullName evidence="2">Uncharacterized protein</fullName>
    </submittedName>
</protein>
<reference evidence="2" key="1">
    <citation type="submission" date="2020-06" db="EMBL/GenBank/DDBJ databases">
        <title>WGS assembly of Ceratodon purpureus strain R40.</title>
        <authorList>
            <person name="Carey S.B."/>
            <person name="Jenkins J."/>
            <person name="Shu S."/>
            <person name="Lovell J.T."/>
            <person name="Sreedasyam A."/>
            <person name="Maumus F."/>
            <person name="Tiley G.P."/>
            <person name="Fernandez-Pozo N."/>
            <person name="Barry K."/>
            <person name="Chen C."/>
            <person name="Wang M."/>
            <person name="Lipzen A."/>
            <person name="Daum C."/>
            <person name="Saski C.A."/>
            <person name="Payton A.C."/>
            <person name="Mcbreen J.C."/>
            <person name="Conrad R.E."/>
            <person name="Kollar L.M."/>
            <person name="Olsson S."/>
            <person name="Huttunen S."/>
            <person name="Landis J.B."/>
            <person name="Wickett N.J."/>
            <person name="Johnson M.G."/>
            <person name="Rensing S.A."/>
            <person name="Grimwood J."/>
            <person name="Schmutz J."/>
            <person name="Mcdaniel S.F."/>
        </authorList>
    </citation>
    <scope>NUCLEOTIDE SEQUENCE</scope>
    <source>
        <strain evidence="2">R40</strain>
    </source>
</reference>
<dbReference type="AlphaFoldDB" id="A0A8T0I6M4"/>
<feature type="region of interest" description="Disordered" evidence="1">
    <location>
        <begin position="37"/>
        <end position="107"/>
    </location>
</feature>
<name>A0A8T0I6M4_CERPU</name>
<sequence length="107" mass="12032">MKAWYISSSITPQAKKPVTPSRKIYCLLWTSNSLSQPHHQASRISTTSPPVQQYQKMSTSSHPTHACHPPRDHPDLDYEASTTPTSGLTSHSLTHPGHEHRLCMSRF</sequence>
<gene>
    <name evidence="2" type="ORF">KC19_5G202500</name>
</gene>
<keyword evidence="3" id="KW-1185">Reference proteome</keyword>
<feature type="compositionally biased region" description="Polar residues" evidence="1">
    <location>
        <begin position="37"/>
        <end position="63"/>
    </location>
</feature>
<evidence type="ECO:0000313" key="3">
    <source>
        <dbReference type="Proteomes" id="UP000822688"/>
    </source>
</evidence>
<dbReference type="EMBL" id="CM026425">
    <property type="protein sequence ID" value="KAG0578063.1"/>
    <property type="molecule type" value="Genomic_DNA"/>
</dbReference>
<organism evidence="2 3">
    <name type="scientific">Ceratodon purpureus</name>
    <name type="common">Fire moss</name>
    <name type="synonym">Dicranum purpureum</name>
    <dbReference type="NCBI Taxonomy" id="3225"/>
    <lineage>
        <taxon>Eukaryota</taxon>
        <taxon>Viridiplantae</taxon>
        <taxon>Streptophyta</taxon>
        <taxon>Embryophyta</taxon>
        <taxon>Bryophyta</taxon>
        <taxon>Bryophytina</taxon>
        <taxon>Bryopsida</taxon>
        <taxon>Dicranidae</taxon>
        <taxon>Pseudoditrichales</taxon>
        <taxon>Ditrichaceae</taxon>
        <taxon>Ceratodon</taxon>
    </lineage>
</organism>
<evidence type="ECO:0000256" key="1">
    <source>
        <dbReference type="SAM" id="MobiDB-lite"/>
    </source>
</evidence>
<proteinExistence type="predicted"/>